<dbReference type="GO" id="GO:0016020">
    <property type="term" value="C:membrane"/>
    <property type="evidence" value="ECO:0007669"/>
    <property type="project" value="InterPro"/>
</dbReference>
<dbReference type="eggNOG" id="KOG3684">
    <property type="taxonomic scope" value="Eukaryota"/>
</dbReference>
<evidence type="ECO:0000256" key="1">
    <source>
        <dbReference type="SAM" id="MobiDB-lite"/>
    </source>
</evidence>
<dbReference type="AlphaFoldDB" id="F0XWT8"/>
<organism evidence="5">
    <name type="scientific">Aureococcus anophagefferens</name>
    <name type="common">Harmful bloom alga</name>
    <dbReference type="NCBI Taxonomy" id="44056"/>
    <lineage>
        <taxon>Eukaryota</taxon>
        <taxon>Sar</taxon>
        <taxon>Stramenopiles</taxon>
        <taxon>Ochrophyta</taxon>
        <taxon>Pelagophyceae</taxon>
        <taxon>Pelagomonadales</taxon>
        <taxon>Pelagomonadaceae</taxon>
        <taxon>Aureococcus</taxon>
    </lineage>
</organism>
<feature type="transmembrane region" description="Helical" evidence="2">
    <location>
        <begin position="85"/>
        <end position="105"/>
    </location>
</feature>
<dbReference type="Pfam" id="PF07885">
    <property type="entry name" value="Ion_trans_2"/>
    <property type="match status" value="1"/>
</dbReference>
<dbReference type="OrthoDB" id="419441at2759"/>
<dbReference type="Proteomes" id="UP000002729">
    <property type="component" value="Unassembled WGS sequence"/>
</dbReference>
<proteinExistence type="predicted"/>
<feature type="transmembrane region" description="Helical" evidence="2">
    <location>
        <begin position="47"/>
        <end position="65"/>
    </location>
</feature>
<gene>
    <name evidence="4" type="ORF">AURANDRAFT_60932</name>
</gene>
<dbReference type="PANTHER" id="PTHR10153">
    <property type="entry name" value="SMALL CONDUCTANCE CALCIUM-ACTIVATED POTASSIUM CHANNEL"/>
    <property type="match status" value="1"/>
</dbReference>
<dbReference type="InterPro" id="IPR015449">
    <property type="entry name" value="K_chnl_Ca-activ_SK"/>
</dbReference>
<evidence type="ECO:0000256" key="2">
    <source>
        <dbReference type="SAM" id="Phobius"/>
    </source>
</evidence>
<dbReference type="RefSeq" id="XP_009032534.1">
    <property type="nucleotide sequence ID" value="XM_009034286.1"/>
</dbReference>
<sequence>MASAARGVKQKDGVPTAGAVTMIMQAHEVEKRAHEPIKGSPMDRAEYLTWVLLLMDILSVVVSVASVEAGWNGVNYARTGLTDGLRGLLCCLSGVSAGVICRRYYILADESDPEYDVDHRPDGLIFVVELLMRLFVIPPGVEAVFRVGGVQHYADRYPVSNLNTAVFLRLYTIVHYSMLQSIYDDDHVVAVARMNMVRNDTAFVCKCLFRGAPSRIILFWMLMILLWGTVNLRCWERTLGMADDADDFEEVLLDFAGHERQDYFHGVGDGVPNWSNAVWCIYVSMTSVGYGDYYPKTHLGRLTVGVCVLAYTVLLSLLIGFFSEAVCMDSGQTKVYEYAHSDKYYKKMQSTAAALLAEFFTAHTMFSALQIRGPPKGFGRITMKGVTGIARLKSVKNRKELAGLLGERQFFYKERLATLATEVTGCTVEAHAKFRRALKAYNDIRERSAPSNIESNLMTVVSMLHDQNDSHSVLAAELKHISECMELIQGRVDRMEAGFKETGEMEKERKGLAVFKKKEKGNLASDAYIHRMIHRVKLKRAANAVKQFQIQSTVPKLKNTTDGREWGVRSAPENYEKRKKSVHQLRLSSRGSVIRRPSQANGGAASAAVAYLGGGGGGRVAPAGEAKEDGDVAAAATRTKTETWASAPAVPQAPSSRHASVNRAADEPGAQEPQSGPSRCSAQLSKAAHGARPSPQQ</sequence>
<dbReference type="KEGG" id="aaf:AURANDRAFT_60932"/>
<feature type="domain" description="Potassium channel" evidence="3">
    <location>
        <begin position="272"/>
        <end position="325"/>
    </location>
</feature>
<dbReference type="EMBL" id="GL833120">
    <property type="protein sequence ID" value="EGB12914.1"/>
    <property type="molecule type" value="Genomic_DNA"/>
</dbReference>
<feature type="transmembrane region" description="Helical" evidence="2">
    <location>
        <begin position="216"/>
        <end position="232"/>
    </location>
</feature>
<dbReference type="SUPFAM" id="SSF81324">
    <property type="entry name" value="Voltage-gated potassium channels"/>
    <property type="match status" value="1"/>
</dbReference>
<keyword evidence="2" id="KW-0472">Membrane</keyword>
<feature type="compositionally biased region" description="Polar residues" evidence="1">
    <location>
        <begin position="672"/>
        <end position="684"/>
    </location>
</feature>
<evidence type="ECO:0000313" key="4">
    <source>
        <dbReference type="EMBL" id="EGB12914.1"/>
    </source>
</evidence>
<keyword evidence="5" id="KW-1185">Reference proteome</keyword>
<dbReference type="InterPro" id="IPR013099">
    <property type="entry name" value="K_chnl_dom"/>
</dbReference>
<name>F0XWT8_AURAN</name>
<reference evidence="4 5" key="1">
    <citation type="journal article" date="2011" name="Proc. Natl. Acad. Sci. U.S.A.">
        <title>Niche of harmful alga Aureococcus anophagefferens revealed through ecogenomics.</title>
        <authorList>
            <person name="Gobler C.J."/>
            <person name="Berry D.L."/>
            <person name="Dyhrman S.T."/>
            <person name="Wilhelm S.W."/>
            <person name="Salamov A."/>
            <person name="Lobanov A.V."/>
            <person name="Zhang Y."/>
            <person name="Collier J.L."/>
            <person name="Wurch L.L."/>
            <person name="Kustka A.B."/>
            <person name="Dill B.D."/>
            <person name="Shah M."/>
            <person name="VerBerkmoes N.C."/>
            <person name="Kuo A."/>
            <person name="Terry A."/>
            <person name="Pangilinan J."/>
            <person name="Lindquist E.A."/>
            <person name="Lucas S."/>
            <person name="Paulsen I.T."/>
            <person name="Hattenrath-Lehmann T.K."/>
            <person name="Talmage S.C."/>
            <person name="Walker E.A."/>
            <person name="Koch F."/>
            <person name="Burson A.M."/>
            <person name="Marcoval M.A."/>
            <person name="Tang Y.Z."/>
            <person name="Lecleir G.R."/>
            <person name="Coyne K.J."/>
            <person name="Berg G.M."/>
            <person name="Bertrand E.M."/>
            <person name="Saito M.A."/>
            <person name="Gladyshev V.N."/>
            <person name="Grigoriev I.V."/>
        </authorList>
    </citation>
    <scope>NUCLEOTIDE SEQUENCE [LARGE SCALE GENOMIC DNA]</scope>
    <source>
        <strain evidence="5">CCMP 1984</strain>
    </source>
</reference>
<accession>F0XWT8</accession>
<keyword evidence="2" id="KW-1133">Transmembrane helix</keyword>
<feature type="compositionally biased region" description="Low complexity" evidence="1">
    <location>
        <begin position="645"/>
        <end position="656"/>
    </location>
</feature>
<dbReference type="InParanoid" id="F0XWT8"/>
<feature type="transmembrane region" description="Helical" evidence="2">
    <location>
        <begin position="302"/>
        <end position="322"/>
    </location>
</feature>
<protein>
    <recommendedName>
        <fullName evidence="3">Potassium channel domain-containing protein</fullName>
    </recommendedName>
</protein>
<dbReference type="Gene3D" id="1.10.287.70">
    <property type="match status" value="1"/>
</dbReference>
<feature type="region of interest" description="Disordered" evidence="1">
    <location>
        <begin position="616"/>
        <end position="697"/>
    </location>
</feature>
<evidence type="ECO:0000313" key="5">
    <source>
        <dbReference type="Proteomes" id="UP000002729"/>
    </source>
</evidence>
<dbReference type="GeneID" id="20223241"/>
<keyword evidence="2" id="KW-0812">Transmembrane</keyword>
<evidence type="ECO:0000259" key="3">
    <source>
        <dbReference type="Pfam" id="PF07885"/>
    </source>
</evidence>
<dbReference type="GO" id="GO:0016286">
    <property type="term" value="F:small conductance calcium-activated potassium channel activity"/>
    <property type="evidence" value="ECO:0007669"/>
    <property type="project" value="InterPro"/>
</dbReference>
<feature type="region of interest" description="Disordered" evidence="1">
    <location>
        <begin position="560"/>
        <end position="581"/>
    </location>
</feature>